<evidence type="ECO:0000313" key="5">
    <source>
        <dbReference type="Proteomes" id="UP000886653"/>
    </source>
</evidence>
<feature type="transmembrane region" description="Helical" evidence="2">
    <location>
        <begin position="41"/>
        <end position="59"/>
    </location>
</feature>
<dbReference type="SMART" id="SM00317">
    <property type="entry name" value="SET"/>
    <property type="match status" value="1"/>
</dbReference>
<dbReference type="SUPFAM" id="SSF82199">
    <property type="entry name" value="SET domain"/>
    <property type="match status" value="1"/>
</dbReference>
<reference evidence="4" key="1">
    <citation type="submission" date="2013-11" db="EMBL/GenBank/DDBJ databases">
        <title>Genome sequence of the fusiform rust pathogen reveals effectors for host alternation and coevolution with pine.</title>
        <authorList>
            <consortium name="DOE Joint Genome Institute"/>
            <person name="Smith K."/>
            <person name="Pendleton A."/>
            <person name="Kubisiak T."/>
            <person name="Anderson C."/>
            <person name="Salamov A."/>
            <person name="Aerts A."/>
            <person name="Riley R."/>
            <person name="Clum A."/>
            <person name="Lindquist E."/>
            <person name="Ence D."/>
            <person name="Campbell M."/>
            <person name="Kronenberg Z."/>
            <person name="Feau N."/>
            <person name="Dhillon B."/>
            <person name="Hamelin R."/>
            <person name="Burleigh J."/>
            <person name="Smith J."/>
            <person name="Yandell M."/>
            <person name="Nelson C."/>
            <person name="Grigoriev I."/>
            <person name="Davis J."/>
        </authorList>
    </citation>
    <scope>NUCLEOTIDE SEQUENCE</scope>
    <source>
        <strain evidence="4">G11</strain>
    </source>
</reference>
<evidence type="ECO:0000259" key="3">
    <source>
        <dbReference type="PROSITE" id="PS50280"/>
    </source>
</evidence>
<sequence length="391" mass="43146">MSSISSSSSPSTSPNPNPIKPNVRKKTTINAQSESLSDSNLYFYGFLLAFLAILFYPQITDYLYANDELYILAQQSAQRMPNISAWHVVEMENRGGGYGVRATRQISPGELLIKEKPLLHLKPKGLAMKENEVELGKMVQDLCGEDRSRFLTLSNAWLDTSAQEDGPLTRYMGILQTNAIAAGSDRGLGIFPSVSRLNHGCGSAANAVYHWREAAGVIVVHSARTIAAGEEIKISYWDSKAVRADRQHYLKSLYNFECNCEVCALTEQASFESDVRLSRINTLKAGLGAWAGHSIDGKKAIETIEEVVGLMREEGLSFEYGQLYADAAHVAAAHSDFQGVRHYAQLAKNHFTIELGPDSVEVLVADKLIRNPTSSTNWAQREPEQVFAARK</sequence>
<dbReference type="Gene3D" id="1.10.220.160">
    <property type="match status" value="1"/>
</dbReference>
<organism evidence="4 5">
    <name type="scientific">Cronartium quercuum f. sp. fusiforme G11</name>
    <dbReference type="NCBI Taxonomy" id="708437"/>
    <lineage>
        <taxon>Eukaryota</taxon>
        <taxon>Fungi</taxon>
        <taxon>Dikarya</taxon>
        <taxon>Basidiomycota</taxon>
        <taxon>Pucciniomycotina</taxon>
        <taxon>Pucciniomycetes</taxon>
        <taxon>Pucciniales</taxon>
        <taxon>Coleosporiaceae</taxon>
        <taxon>Cronartium</taxon>
    </lineage>
</organism>
<gene>
    <name evidence="4" type="ORF">CROQUDRAFT_660797</name>
</gene>
<dbReference type="EMBL" id="MU167310">
    <property type="protein sequence ID" value="KAG0143817.1"/>
    <property type="molecule type" value="Genomic_DNA"/>
</dbReference>
<dbReference type="Pfam" id="PF00856">
    <property type="entry name" value="SET"/>
    <property type="match status" value="1"/>
</dbReference>
<dbReference type="PANTHER" id="PTHR47332">
    <property type="entry name" value="SET DOMAIN-CONTAINING PROTEIN 5"/>
    <property type="match status" value="1"/>
</dbReference>
<accession>A0A9P6NDX2</accession>
<evidence type="ECO:0000256" key="1">
    <source>
        <dbReference type="SAM" id="MobiDB-lite"/>
    </source>
</evidence>
<keyword evidence="2" id="KW-0812">Transmembrane</keyword>
<comment type="caution">
    <text evidence="4">The sequence shown here is derived from an EMBL/GenBank/DDBJ whole genome shotgun (WGS) entry which is preliminary data.</text>
</comment>
<dbReference type="CDD" id="cd20071">
    <property type="entry name" value="SET_SMYD"/>
    <property type="match status" value="1"/>
</dbReference>
<dbReference type="PROSITE" id="PS50280">
    <property type="entry name" value="SET"/>
    <property type="match status" value="1"/>
</dbReference>
<feature type="compositionally biased region" description="Low complexity" evidence="1">
    <location>
        <begin position="1"/>
        <end position="12"/>
    </location>
</feature>
<keyword evidence="2" id="KW-1133">Transmembrane helix</keyword>
<feature type="region of interest" description="Disordered" evidence="1">
    <location>
        <begin position="1"/>
        <end position="24"/>
    </location>
</feature>
<keyword evidence="2" id="KW-0472">Membrane</keyword>
<evidence type="ECO:0000313" key="4">
    <source>
        <dbReference type="EMBL" id="KAG0143817.1"/>
    </source>
</evidence>
<evidence type="ECO:0000256" key="2">
    <source>
        <dbReference type="SAM" id="Phobius"/>
    </source>
</evidence>
<protein>
    <recommendedName>
        <fullName evidence="3">SET domain-containing protein</fullName>
    </recommendedName>
</protein>
<dbReference type="InterPro" id="IPR053185">
    <property type="entry name" value="SET_domain_protein"/>
</dbReference>
<dbReference type="InterPro" id="IPR046341">
    <property type="entry name" value="SET_dom_sf"/>
</dbReference>
<proteinExistence type="predicted"/>
<keyword evidence="5" id="KW-1185">Reference proteome</keyword>
<dbReference type="InterPro" id="IPR001214">
    <property type="entry name" value="SET_dom"/>
</dbReference>
<dbReference type="Gene3D" id="2.170.270.10">
    <property type="entry name" value="SET domain"/>
    <property type="match status" value="1"/>
</dbReference>
<dbReference type="Proteomes" id="UP000886653">
    <property type="component" value="Unassembled WGS sequence"/>
</dbReference>
<dbReference type="OrthoDB" id="265717at2759"/>
<feature type="domain" description="SET" evidence="3">
    <location>
        <begin position="84"/>
        <end position="237"/>
    </location>
</feature>
<dbReference type="AlphaFoldDB" id="A0A9P6NDX2"/>
<dbReference type="PANTHER" id="PTHR47332:SF4">
    <property type="entry name" value="SET DOMAIN-CONTAINING PROTEIN 5"/>
    <property type="match status" value="1"/>
</dbReference>
<name>A0A9P6NDX2_9BASI</name>